<keyword evidence="8 10" id="KW-1133">Transmembrane helix</keyword>
<evidence type="ECO:0000313" key="11">
    <source>
        <dbReference type="EMBL" id="KAA0713077.1"/>
    </source>
</evidence>
<comment type="similarity">
    <text evidence="3">Belongs to the claudin family.</text>
</comment>
<reference evidence="11 12" key="1">
    <citation type="journal article" date="2019" name="Mol. Ecol. Resour.">
        <title>Chromosome-level genome assembly of Triplophysa tibetana, a fish adapted to the harsh high-altitude environment of the Tibetan Plateau.</title>
        <authorList>
            <person name="Yang X."/>
            <person name="Liu H."/>
            <person name="Ma Z."/>
            <person name="Zou Y."/>
            <person name="Zou M."/>
            <person name="Mao Y."/>
            <person name="Li X."/>
            <person name="Wang H."/>
            <person name="Chen T."/>
            <person name="Wang W."/>
            <person name="Yang R."/>
        </authorList>
    </citation>
    <scope>NUCLEOTIDE SEQUENCE [LARGE SCALE GENOMIC DNA]</scope>
    <source>
        <strain evidence="11">TTIB1903HZAU</strain>
        <tissue evidence="11">Muscle</tissue>
    </source>
</reference>
<dbReference type="InterPro" id="IPR003928">
    <property type="entry name" value="Claudin18"/>
</dbReference>
<keyword evidence="6 10" id="KW-0812">Transmembrane</keyword>
<proteinExistence type="inferred from homology"/>
<dbReference type="PRINTS" id="PR01077">
    <property type="entry name" value="CLAUDIN"/>
</dbReference>
<evidence type="ECO:0000256" key="10">
    <source>
        <dbReference type="SAM" id="Phobius"/>
    </source>
</evidence>
<dbReference type="Proteomes" id="UP000324632">
    <property type="component" value="Chromosome 13"/>
</dbReference>
<evidence type="ECO:0000256" key="3">
    <source>
        <dbReference type="ARBA" id="ARBA00008295"/>
    </source>
</evidence>
<evidence type="ECO:0000256" key="8">
    <source>
        <dbReference type="ARBA" id="ARBA00022989"/>
    </source>
</evidence>
<keyword evidence="5" id="KW-1003">Cell membrane</keyword>
<gene>
    <name evidence="11" type="ORF">E1301_Tti008612</name>
</gene>
<dbReference type="GO" id="GO:0005198">
    <property type="term" value="F:structural molecule activity"/>
    <property type="evidence" value="ECO:0007669"/>
    <property type="project" value="InterPro"/>
</dbReference>
<evidence type="ECO:0000256" key="4">
    <source>
        <dbReference type="ARBA" id="ARBA00022427"/>
    </source>
</evidence>
<dbReference type="AlphaFoldDB" id="A0A5A9NXJ8"/>
<comment type="subcellular location">
    <subcellularLocation>
        <location evidence="1">Cell junction</location>
        <location evidence="1">Tight junction</location>
    </subcellularLocation>
    <subcellularLocation>
        <location evidence="2">Cell membrane</location>
        <topology evidence="2">Multi-pass membrane protein</topology>
    </subcellularLocation>
</comment>
<evidence type="ECO:0000256" key="9">
    <source>
        <dbReference type="ARBA" id="ARBA00023136"/>
    </source>
</evidence>
<keyword evidence="12" id="KW-1185">Reference proteome</keyword>
<sequence length="300" mass="32359">MSATLFQVMGFVIGLLGVAGITACTGMDMWSTEDLSDNPVTAINTYAGLWRSCVRQSSGFTECRPYFTILGLPALDMWSIEDRSYTVITSVYAYFGLWRSCVESTYGTTQCRPYFTILGLPGLFQAVRALMIVGIVLGVIATMIGIFALKCLKIGNMEDNVKATMTLTTGIMFALAGICAIAGVSIFANLIVTNFMMTTWSSSAGGPGGFGNTGFIGSPLTPRYTFGSALFVGWVGGGLLVVGGVLMCVACRSMMPEKQRYETAAYKAATYRSEDKSKNYNDSYRAQSTVAAPNQKYDYV</sequence>
<comment type="caution">
    <text evidence="11">The sequence shown here is derived from an EMBL/GenBank/DDBJ whole genome shotgun (WGS) entry which is preliminary data.</text>
</comment>
<keyword evidence="9 10" id="KW-0472">Membrane</keyword>
<evidence type="ECO:0000256" key="6">
    <source>
        <dbReference type="ARBA" id="ARBA00022692"/>
    </source>
</evidence>
<keyword evidence="7" id="KW-0965">Cell junction</keyword>
<dbReference type="GO" id="GO:0005886">
    <property type="term" value="C:plasma membrane"/>
    <property type="evidence" value="ECO:0007669"/>
    <property type="project" value="UniProtKB-SubCell"/>
</dbReference>
<evidence type="ECO:0000256" key="7">
    <source>
        <dbReference type="ARBA" id="ARBA00022949"/>
    </source>
</evidence>
<dbReference type="PRINTS" id="PR01448">
    <property type="entry name" value="CLAUDIN18"/>
</dbReference>
<keyword evidence="4" id="KW-0796">Tight junction</keyword>
<evidence type="ECO:0000256" key="5">
    <source>
        <dbReference type="ARBA" id="ARBA00022475"/>
    </source>
</evidence>
<evidence type="ECO:0000256" key="1">
    <source>
        <dbReference type="ARBA" id="ARBA00004435"/>
    </source>
</evidence>
<dbReference type="Gene3D" id="1.20.140.150">
    <property type="match status" value="2"/>
</dbReference>
<dbReference type="EMBL" id="SOYY01000013">
    <property type="protein sequence ID" value="KAA0713077.1"/>
    <property type="molecule type" value="Genomic_DNA"/>
</dbReference>
<feature type="transmembrane region" description="Helical" evidence="10">
    <location>
        <begin position="229"/>
        <end position="251"/>
    </location>
</feature>
<feature type="transmembrane region" description="Helical" evidence="10">
    <location>
        <begin position="129"/>
        <end position="149"/>
    </location>
</feature>
<dbReference type="GO" id="GO:0005923">
    <property type="term" value="C:bicellular tight junction"/>
    <property type="evidence" value="ECO:0007669"/>
    <property type="project" value="UniProtKB-SubCell"/>
</dbReference>
<protein>
    <submittedName>
        <fullName evidence="11">Claudin-18</fullName>
    </submittedName>
</protein>
<evidence type="ECO:0000313" key="12">
    <source>
        <dbReference type="Proteomes" id="UP000324632"/>
    </source>
</evidence>
<name>A0A5A9NXJ8_9TELE</name>
<dbReference type="PANTHER" id="PTHR12002">
    <property type="entry name" value="CLAUDIN"/>
    <property type="match status" value="1"/>
</dbReference>
<dbReference type="InterPro" id="IPR004031">
    <property type="entry name" value="PMP22/EMP/MP20/Claudin"/>
</dbReference>
<feature type="transmembrane region" description="Helical" evidence="10">
    <location>
        <begin position="170"/>
        <end position="192"/>
    </location>
</feature>
<dbReference type="InterPro" id="IPR006187">
    <property type="entry name" value="Claudin"/>
</dbReference>
<dbReference type="Pfam" id="PF00822">
    <property type="entry name" value="PMP22_Claudin"/>
    <property type="match status" value="1"/>
</dbReference>
<dbReference type="InterPro" id="IPR017974">
    <property type="entry name" value="Claudin_CS"/>
</dbReference>
<accession>A0A5A9NXJ8</accession>
<dbReference type="PROSITE" id="PS01346">
    <property type="entry name" value="CLAUDIN"/>
    <property type="match status" value="2"/>
</dbReference>
<organism evidence="11 12">
    <name type="scientific">Triplophysa tibetana</name>
    <dbReference type="NCBI Taxonomy" id="1572043"/>
    <lineage>
        <taxon>Eukaryota</taxon>
        <taxon>Metazoa</taxon>
        <taxon>Chordata</taxon>
        <taxon>Craniata</taxon>
        <taxon>Vertebrata</taxon>
        <taxon>Euteleostomi</taxon>
        <taxon>Actinopterygii</taxon>
        <taxon>Neopterygii</taxon>
        <taxon>Teleostei</taxon>
        <taxon>Ostariophysi</taxon>
        <taxon>Cypriniformes</taxon>
        <taxon>Nemacheilidae</taxon>
        <taxon>Triplophysa</taxon>
    </lineage>
</organism>
<evidence type="ECO:0000256" key="2">
    <source>
        <dbReference type="ARBA" id="ARBA00004651"/>
    </source>
</evidence>